<protein>
    <submittedName>
        <fullName evidence="1">Uncharacterized protein</fullName>
    </submittedName>
</protein>
<organism evidence="1">
    <name type="scientific">marine sediment metagenome</name>
    <dbReference type="NCBI Taxonomy" id="412755"/>
    <lineage>
        <taxon>unclassified sequences</taxon>
        <taxon>metagenomes</taxon>
        <taxon>ecological metagenomes</taxon>
    </lineage>
</organism>
<dbReference type="AlphaFoldDB" id="A0A0F9ELE8"/>
<feature type="non-terminal residue" evidence="1">
    <location>
        <position position="1"/>
    </location>
</feature>
<reference evidence="1" key="1">
    <citation type="journal article" date="2015" name="Nature">
        <title>Complex archaea that bridge the gap between prokaryotes and eukaryotes.</title>
        <authorList>
            <person name="Spang A."/>
            <person name="Saw J.H."/>
            <person name="Jorgensen S.L."/>
            <person name="Zaremba-Niedzwiedzka K."/>
            <person name="Martijn J."/>
            <person name="Lind A.E."/>
            <person name="van Eijk R."/>
            <person name="Schleper C."/>
            <person name="Guy L."/>
            <person name="Ettema T.J."/>
        </authorList>
    </citation>
    <scope>NUCLEOTIDE SEQUENCE</scope>
</reference>
<accession>A0A0F9ELE8</accession>
<evidence type="ECO:0000313" key="1">
    <source>
        <dbReference type="EMBL" id="KKL45730.1"/>
    </source>
</evidence>
<name>A0A0F9ELE8_9ZZZZ</name>
<dbReference type="EMBL" id="LAZR01034282">
    <property type="protein sequence ID" value="KKL45730.1"/>
    <property type="molecule type" value="Genomic_DNA"/>
</dbReference>
<comment type="caution">
    <text evidence="1">The sequence shown here is derived from an EMBL/GenBank/DDBJ whole genome shotgun (WGS) entry which is preliminary data.</text>
</comment>
<proteinExistence type="predicted"/>
<sequence length="120" mass="12453">QTAGRLGIQGAIADGIARDPNEENLANLLRELTDDQESAVLNFLASDPDDSEALARLKKSFEGAAVGALVDVVILGAGAYRAASVLWTSASISACDRPSPRPTAVLLAFSAAVFSPRTAR</sequence>
<gene>
    <name evidence="1" type="ORF">LCGC14_2352710</name>
</gene>